<evidence type="ECO:0000256" key="4">
    <source>
        <dbReference type="RuleBase" id="RU000535"/>
    </source>
</evidence>
<evidence type="ECO:0000256" key="1">
    <source>
        <dbReference type="ARBA" id="ARBA00006975"/>
    </source>
</evidence>
<keyword evidence="2 3" id="KW-0143">Chaperone</keyword>
<dbReference type="GO" id="GO:0051087">
    <property type="term" value="F:protein-folding chaperone binding"/>
    <property type="evidence" value="ECO:0007669"/>
    <property type="project" value="TreeGrafter"/>
</dbReference>
<dbReference type="GO" id="GO:0005737">
    <property type="term" value="C:cytoplasm"/>
    <property type="evidence" value="ECO:0007669"/>
    <property type="project" value="UniProtKB-SubCell"/>
</dbReference>
<dbReference type="GO" id="GO:0044183">
    <property type="term" value="F:protein folding chaperone"/>
    <property type="evidence" value="ECO:0007669"/>
    <property type="project" value="InterPro"/>
</dbReference>
<evidence type="ECO:0000256" key="2">
    <source>
        <dbReference type="ARBA" id="ARBA00023186"/>
    </source>
</evidence>
<dbReference type="CDD" id="cd00320">
    <property type="entry name" value="cpn10"/>
    <property type="match status" value="1"/>
</dbReference>
<protein>
    <recommendedName>
        <fullName evidence="3">Co-chaperonin GroES</fullName>
    </recommendedName>
    <alternativeName>
        <fullName evidence="3">10 kDa chaperonin</fullName>
    </alternativeName>
    <alternativeName>
        <fullName evidence="3">Chaperonin-10</fullName>
        <shortName evidence="3">Cpn10</shortName>
    </alternativeName>
</protein>
<dbReference type="Gene3D" id="2.30.33.40">
    <property type="entry name" value="GroES chaperonin"/>
    <property type="match status" value="1"/>
</dbReference>
<comment type="caution">
    <text evidence="5">The sequence shown here is derived from an EMBL/GenBank/DDBJ whole genome shotgun (WGS) entry which is preliminary data.</text>
</comment>
<comment type="function">
    <text evidence="3 4">Together with the chaperonin GroEL, plays an essential role in assisting protein folding. The GroEL-GroES system forms a nano-cage that allows encapsulation of the non-native substrate proteins and provides a physical environment optimized to promote and accelerate protein folding. GroES binds to the apical surface of the GroEL ring, thereby capping the opening of the GroEL channel.</text>
</comment>
<dbReference type="SMART" id="SM00883">
    <property type="entry name" value="Cpn10"/>
    <property type="match status" value="1"/>
</dbReference>
<comment type="similarity">
    <text evidence="1 3 4">Belongs to the GroES chaperonin family.</text>
</comment>
<dbReference type="GO" id="GO:0051082">
    <property type="term" value="F:unfolded protein binding"/>
    <property type="evidence" value="ECO:0007669"/>
    <property type="project" value="TreeGrafter"/>
</dbReference>
<reference evidence="6" key="1">
    <citation type="submission" date="2017-09" db="EMBL/GenBank/DDBJ databases">
        <title>Depth-based differentiation of microbial function through sediment-hosted aquifers and enrichment of novel symbionts in the deep terrestrial subsurface.</title>
        <authorList>
            <person name="Probst A.J."/>
            <person name="Ladd B."/>
            <person name="Jarett J.K."/>
            <person name="Geller-Mcgrath D.E."/>
            <person name="Sieber C.M.K."/>
            <person name="Emerson J.B."/>
            <person name="Anantharaman K."/>
            <person name="Thomas B.C."/>
            <person name="Malmstrom R."/>
            <person name="Stieglmeier M."/>
            <person name="Klingl A."/>
            <person name="Woyke T."/>
            <person name="Ryan C.M."/>
            <person name="Banfield J.F."/>
        </authorList>
    </citation>
    <scope>NUCLEOTIDE SEQUENCE [LARGE SCALE GENOMIC DNA]</scope>
</reference>
<dbReference type="FunFam" id="2.30.33.40:FF:000001">
    <property type="entry name" value="10 kDa chaperonin"/>
    <property type="match status" value="1"/>
</dbReference>
<gene>
    <name evidence="3" type="primary">groES</name>
    <name evidence="3" type="synonym">groS</name>
    <name evidence="5" type="ORF">COT02_04600</name>
</gene>
<dbReference type="InterPro" id="IPR011032">
    <property type="entry name" value="GroES-like_sf"/>
</dbReference>
<dbReference type="Proteomes" id="UP000230184">
    <property type="component" value="Unassembled WGS sequence"/>
</dbReference>
<dbReference type="GO" id="GO:0005524">
    <property type="term" value="F:ATP binding"/>
    <property type="evidence" value="ECO:0007669"/>
    <property type="project" value="InterPro"/>
</dbReference>
<dbReference type="InterPro" id="IPR020818">
    <property type="entry name" value="Chaperonin_GroES"/>
</dbReference>
<dbReference type="AlphaFoldDB" id="A0A2M6YTD7"/>
<evidence type="ECO:0000313" key="6">
    <source>
        <dbReference type="Proteomes" id="UP000230184"/>
    </source>
</evidence>
<comment type="subcellular location">
    <subcellularLocation>
        <location evidence="3">Cytoplasm</location>
    </subcellularLocation>
</comment>
<organism evidence="5 6">
    <name type="scientific">Candidatus Roizmanbacteria bacterium CG07_land_8_20_14_0_80_34_15</name>
    <dbReference type="NCBI Taxonomy" id="1974849"/>
    <lineage>
        <taxon>Bacteria</taxon>
        <taxon>Candidatus Roizmaniibacteriota</taxon>
    </lineage>
</organism>
<evidence type="ECO:0000256" key="3">
    <source>
        <dbReference type="HAMAP-Rule" id="MF_00580"/>
    </source>
</evidence>
<dbReference type="Pfam" id="PF00166">
    <property type="entry name" value="Cpn10"/>
    <property type="match status" value="1"/>
</dbReference>
<comment type="subunit">
    <text evidence="3">Heptamer of 7 subunits arranged in a ring. Interacts with the chaperonin GroEL.</text>
</comment>
<dbReference type="InterPro" id="IPR037124">
    <property type="entry name" value="Chaperonin_GroES_sf"/>
</dbReference>
<dbReference type="PANTHER" id="PTHR10772">
    <property type="entry name" value="10 KDA HEAT SHOCK PROTEIN"/>
    <property type="match status" value="1"/>
</dbReference>
<keyword evidence="3" id="KW-0963">Cytoplasm</keyword>
<dbReference type="EMBL" id="PEWY01000129">
    <property type="protein sequence ID" value="PIU36725.1"/>
    <property type="molecule type" value="Genomic_DNA"/>
</dbReference>
<accession>A0A2M6YTD7</accession>
<dbReference type="GO" id="GO:0046872">
    <property type="term" value="F:metal ion binding"/>
    <property type="evidence" value="ECO:0007669"/>
    <property type="project" value="TreeGrafter"/>
</dbReference>
<dbReference type="SUPFAM" id="SSF50129">
    <property type="entry name" value="GroES-like"/>
    <property type="match status" value="1"/>
</dbReference>
<dbReference type="HAMAP" id="MF_00580">
    <property type="entry name" value="CH10"/>
    <property type="match status" value="1"/>
</dbReference>
<dbReference type="PRINTS" id="PR00297">
    <property type="entry name" value="CHAPERONIN10"/>
</dbReference>
<dbReference type="PANTHER" id="PTHR10772:SF58">
    <property type="entry name" value="CO-CHAPERONIN GROES"/>
    <property type="match status" value="1"/>
</dbReference>
<name>A0A2M6YTD7_9BACT</name>
<sequence length="107" mass="11529">MSKTQGNIKPLFDYVLIRPIEGESKTASGIVLPDSVEKKSQVGEVMAVGPGQTGDCCGKNSCGSECLKMVVKVGQKVLYKKWGGNEVKVGNAEWLLLEQKDVMAIVE</sequence>
<proteinExistence type="inferred from homology"/>
<evidence type="ECO:0000313" key="5">
    <source>
        <dbReference type="EMBL" id="PIU36725.1"/>
    </source>
</evidence>